<dbReference type="Proteomes" id="UP000292702">
    <property type="component" value="Unassembled WGS sequence"/>
</dbReference>
<feature type="region of interest" description="Disordered" evidence="1">
    <location>
        <begin position="1"/>
        <end position="25"/>
    </location>
</feature>
<accession>A0A4R0RPR5</accession>
<name>A0A4R0RPR5_9APHY</name>
<reference evidence="2 3" key="1">
    <citation type="submission" date="2018-11" db="EMBL/GenBank/DDBJ databases">
        <title>Genome assembly of Steccherinum ochraceum LE-BIN_3174, the white-rot fungus of the Steccherinaceae family (The Residual Polyporoid clade, Polyporales, Basidiomycota).</title>
        <authorList>
            <person name="Fedorova T.V."/>
            <person name="Glazunova O.A."/>
            <person name="Landesman E.O."/>
            <person name="Moiseenko K.V."/>
            <person name="Psurtseva N.V."/>
            <person name="Savinova O.S."/>
            <person name="Shakhova N.V."/>
            <person name="Tyazhelova T.V."/>
            <person name="Vasina D.V."/>
        </authorList>
    </citation>
    <scope>NUCLEOTIDE SEQUENCE [LARGE SCALE GENOMIC DNA]</scope>
    <source>
        <strain evidence="2 3">LE-BIN_3174</strain>
    </source>
</reference>
<protein>
    <submittedName>
        <fullName evidence="2">Uncharacterized protein</fullName>
    </submittedName>
</protein>
<dbReference type="AlphaFoldDB" id="A0A4R0RPR5"/>
<evidence type="ECO:0000256" key="1">
    <source>
        <dbReference type="SAM" id="MobiDB-lite"/>
    </source>
</evidence>
<feature type="compositionally biased region" description="Low complexity" evidence="1">
    <location>
        <begin position="1"/>
        <end position="12"/>
    </location>
</feature>
<evidence type="ECO:0000313" key="3">
    <source>
        <dbReference type="Proteomes" id="UP000292702"/>
    </source>
</evidence>
<organism evidence="2 3">
    <name type="scientific">Steccherinum ochraceum</name>
    <dbReference type="NCBI Taxonomy" id="92696"/>
    <lineage>
        <taxon>Eukaryota</taxon>
        <taxon>Fungi</taxon>
        <taxon>Dikarya</taxon>
        <taxon>Basidiomycota</taxon>
        <taxon>Agaricomycotina</taxon>
        <taxon>Agaricomycetes</taxon>
        <taxon>Polyporales</taxon>
        <taxon>Steccherinaceae</taxon>
        <taxon>Steccherinum</taxon>
    </lineage>
</organism>
<gene>
    <name evidence="2" type="ORF">EIP91_002191</name>
</gene>
<comment type="caution">
    <text evidence="2">The sequence shown here is derived from an EMBL/GenBank/DDBJ whole genome shotgun (WGS) entry which is preliminary data.</text>
</comment>
<dbReference type="EMBL" id="RWJN01000163">
    <property type="protein sequence ID" value="TCD65798.1"/>
    <property type="molecule type" value="Genomic_DNA"/>
</dbReference>
<proteinExistence type="predicted"/>
<sequence length="82" mass="9051">MAGYSPHHQPSHQPHPLPRHPPSLSTNYPHFIMLKTLGEALKMLDLREQAGTAGKEGDEVAAAPGIHWDTFLTTNPSFVRSK</sequence>
<keyword evidence="3" id="KW-1185">Reference proteome</keyword>
<evidence type="ECO:0000313" key="2">
    <source>
        <dbReference type="EMBL" id="TCD65798.1"/>
    </source>
</evidence>